<name>A0AC61S5G6_9BACT</name>
<organism evidence="1 2">
    <name type="scientific">Muribaculum caecicola</name>
    <dbReference type="NCBI Taxonomy" id="3038144"/>
    <lineage>
        <taxon>Bacteria</taxon>
        <taxon>Pseudomonadati</taxon>
        <taxon>Bacteroidota</taxon>
        <taxon>Bacteroidia</taxon>
        <taxon>Bacteroidales</taxon>
        <taxon>Muribaculaceae</taxon>
        <taxon>Muribaculum</taxon>
    </lineage>
</organism>
<dbReference type="EMBL" id="SSTG01000051">
    <property type="protein sequence ID" value="THG51973.1"/>
    <property type="molecule type" value="Genomic_DNA"/>
</dbReference>
<gene>
    <name evidence="1" type="primary">mfd</name>
    <name evidence="1" type="ORF">E5990_05560</name>
</gene>
<reference evidence="1" key="1">
    <citation type="submission" date="2019-04" db="EMBL/GenBank/DDBJ databases">
        <title>Microbes associate with the intestines of laboratory mice.</title>
        <authorList>
            <person name="Navarre W."/>
            <person name="Wong E."/>
            <person name="Huang K.C."/>
            <person name="Tropini C."/>
            <person name="Ng K."/>
            <person name="Yu B."/>
        </authorList>
    </citation>
    <scope>NUCLEOTIDE SEQUENCE</scope>
    <source>
        <strain evidence="1">NM86_A22</strain>
    </source>
</reference>
<sequence>MKLQQIPQLILNPARRQAVEKVLQSPVPFRALFTSLAGSAPALIMASVPKAEKPVIVVGDSPDDAGYLYHDLSRLLGEEAVMMFPSGYKRHIKYGQPDPPSQIMRTEALNRWDAPELRFLVTYPEALAEKASSRKALSAHTLHIAKGNTLDLTETLKWLRSNGFKQQDYVYDPGHFAVRGSILDIYAYSYEQPLRIDLFGDEIESIRTFNIETQLSESRLEAADITAHIDSGKMASMGSLLDFTGTGITMWMRDPDYTLERMRAIAGEQFSPTAMLADEGDPGAMDRVVDPDTFEHSLRAASIVHFTAAATAASAFETTAHIDFGTAPQGIYHKNFDMIADSFRHYQTEGYKMFVLSDSEKQIERLRAIFTDRGDSDLRFDPVIGTLHAGIVDHQAHVCVLTDHQIFDRFHKYSLRSDRTRTGKLALSLKELGQIEIGDYVVHVDNGVARFGGLVRTEVNGRMQEMVKLQYADDDLLLVSIHSLHKLSKYRGKEGAQPRICRLSSGAWGKMKERTKNKLKDIARDLIKLYAARRDEKGFAFSPDSYLQHELEASFIYEDTPDQLTATQAVKTDMESARPMDRLICGDVGFGKTEVAIRAAFKAATDGKQTAVLVPTTVLAYQHFRTFTERLANFPVRVEYLSRARTAKETRQVLADLAEGKIDILVGTHKIIGKDIHFHDLGLLIVDEEQKFGVAVKEKLKQLKVNVDTLTMSATPIPRTLQFSLMGARDLSAINTPPPNRYPILTSVNSLTDDILAEAVNFEMSRNGQVFIVNPRIEGLYELEARVKALVPDARTLVAHGQLPPAELEKSIISFANHDYDVLLATTIIESGIDMPNVNTMVINNAQNFGLSELHQLRGRVGRSNRKAFCYLMVPPGQPLTPVARRRLQAIESFSELGSGIQIAMQDLDIRGAGNLLGAEQSGFIADLGYETYQRVLREAVTELKTQEFSDVLSDTDNTAGNPDEFVTDCAVESDLELLLPAGYVPQASERISLYKELDSIERDLDLAQFKLRLEDRFGKIPHEADELLRIPPLRQTAKRLGIEKVTLKQGYMYLYFVDDNNRAYYQSPMFGRILNYLQANPRRCRLREKNKRRSMSVEKVATVAEGLSVLQCMLKMDSL</sequence>
<evidence type="ECO:0000313" key="1">
    <source>
        <dbReference type="EMBL" id="THG51973.1"/>
    </source>
</evidence>
<evidence type="ECO:0000313" key="2">
    <source>
        <dbReference type="Proteomes" id="UP000305401"/>
    </source>
</evidence>
<accession>A0AC61S5G6</accession>
<proteinExistence type="predicted"/>
<protein>
    <submittedName>
        <fullName evidence="1">Transcription-repair coupling factor</fullName>
    </submittedName>
</protein>
<comment type="caution">
    <text evidence="1">The sequence shown here is derived from an EMBL/GenBank/DDBJ whole genome shotgun (WGS) entry which is preliminary data.</text>
</comment>
<dbReference type="Proteomes" id="UP000305401">
    <property type="component" value="Unassembled WGS sequence"/>
</dbReference>
<keyword evidence="2" id="KW-1185">Reference proteome</keyword>